<sequence length="260" mass="29445">MSNQQDNLAIWNEVEQTDPNYTKQFNRGGGFKGTATNATYLIKKATKMFGPIGIGWGWNIVEEKYQPGQDKDVVHVLRLRLWYKWNSERGEIEHFGQTTFVGKNKNGWFTDEEAPKKSLTDALSKCLSTLGFAADIHLGMYDDNRYVSDLKQDFRNADEFDNDNNRDSGKSSDKGGSSKKDDKAVRKSSIDEKEQDAILDKWEATIKSAKTVKAVMEAIADPEFAPDMEKLHEADEKFIRDLASKKSQELKQAKTQDDAA</sequence>
<reference evidence="2 3" key="1">
    <citation type="submission" date="2016-11" db="EMBL/GenBank/DDBJ databases">
        <authorList>
            <person name="Jaros S."/>
            <person name="Januszkiewicz K."/>
            <person name="Wedrychowicz H."/>
        </authorList>
    </citation>
    <scope>NUCLEOTIDE SEQUENCE [LARGE SCALE GENOMIC DNA]</scope>
    <source>
        <strain evidence="2 3">GAS138</strain>
    </source>
</reference>
<dbReference type="OrthoDB" id="256590at2"/>
<protein>
    <recommendedName>
        <fullName evidence="4">Rad52/22 family double-strand break repair protein</fullName>
    </recommendedName>
</protein>
<dbReference type="EMBL" id="LT670817">
    <property type="protein sequence ID" value="SHH03497.1"/>
    <property type="molecule type" value="Genomic_DNA"/>
</dbReference>
<dbReference type="GO" id="GO:0006302">
    <property type="term" value="P:double-strand break repair"/>
    <property type="evidence" value="ECO:0007669"/>
    <property type="project" value="UniProtKB-ARBA"/>
</dbReference>
<feature type="region of interest" description="Disordered" evidence="1">
    <location>
        <begin position="157"/>
        <end position="194"/>
    </location>
</feature>
<dbReference type="GO" id="GO:0006310">
    <property type="term" value="P:DNA recombination"/>
    <property type="evidence" value="ECO:0007669"/>
    <property type="project" value="UniProtKB-ARBA"/>
</dbReference>
<dbReference type="InterPro" id="IPR042525">
    <property type="entry name" value="Rad52_Rad59_Rad22_sf"/>
</dbReference>
<gene>
    <name evidence="2" type="ORF">SAMN05443248_3450</name>
</gene>
<evidence type="ECO:0008006" key="4">
    <source>
        <dbReference type="Google" id="ProtNLM"/>
    </source>
</evidence>
<evidence type="ECO:0000313" key="3">
    <source>
        <dbReference type="Proteomes" id="UP000189796"/>
    </source>
</evidence>
<dbReference type="AlphaFoldDB" id="A0A1M5PP07"/>
<organism evidence="2 3">
    <name type="scientific">Bradyrhizobium erythrophlei</name>
    <dbReference type="NCBI Taxonomy" id="1437360"/>
    <lineage>
        <taxon>Bacteria</taxon>
        <taxon>Pseudomonadati</taxon>
        <taxon>Pseudomonadota</taxon>
        <taxon>Alphaproteobacteria</taxon>
        <taxon>Hyphomicrobiales</taxon>
        <taxon>Nitrobacteraceae</taxon>
        <taxon>Bradyrhizobium</taxon>
    </lineage>
</organism>
<dbReference type="Proteomes" id="UP000189796">
    <property type="component" value="Chromosome I"/>
</dbReference>
<evidence type="ECO:0000313" key="2">
    <source>
        <dbReference type="EMBL" id="SHH03497.1"/>
    </source>
</evidence>
<name>A0A1M5PP07_9BRAD</name>
<dbReference type="RefSeq" id="WP_079602442.1">
    <property type="nucleotide sequence ID" value="NZ_LT670817.1"/>
</dbReference>
<dbReference type="Gene3D" id="3.30.390.80">
    <property type="entry name" value="DNA repair protein Rad52/59/22"/>
    <property type="match status" value="1"/>
</dbReference>
<accession>A0A1M5PP07</accession>
<evidence type="ECO:0000256" key="1">
    <source>
        <dbReference type="SAM" id="MobiDB-lite"/>
    </source>
</evidence>
<proteinExistence type="predicted"/>